<accession>A0ABN2W681</accession>
<dbReference type="Pfam" id="PF10145">
    <property type="entry name" value="PhageMin_Tail"/>
    <property type="match status" value="1"/>
</dbReference>
<proteinExistence type="predicted"/>
<comment type="caution">
    <text evidence="3">The sequence shown here is derived from an EMBL/GenBank/DDBJ whole genome shotgun (WGS) entry which is preliminary data.</text>
</comment>
<dbReference type="Proteomes" id="UP001500897">
    <property type="component" value="Unassembled WGS sequence"/>
</dbReference>
<evidence type="ECO:0000313" key="4">
    <source>
        <dbReference type="Proteomes" id="UP001500897"/>
    </source>
</evidence>
<dbReference type="NCBIfam" id="TIGR01760">
    <property type="entry name" value="tape_meas_TP901"/>
    <property type="match status" value="1"/>
</dbReference>
<dbReference type="PANTHER" id="PTHR37813">
    <property type="entry name" value="FELS-2 PROPHAGE PROTEIN"/>
    <property type="match status" value="1"/>
</dbReference>
<gene>
    <name evidence="3" type="ORF">GCM10009759_03470</name>
</gene>
<evidence type="ECO:0000259" key="2">
    <source>
        <dbReference type="Pfam" id="PF10145"/>
    </source>
</evidence>
<evidence type="ECO:0000256" key="1">
    <source>
        <dbReference type="ARBA" id="ARBA00022612"/>
    </source>
</evidence>
<keyword evidence="1" id="KW-1188">Viral release from host cell</keyword>
<dbReference type="InterPro" id="IPR010090">
    <property type="entry name" value="Phage_tape_meas"/>
</dbReference>
<feature type="domain" description="Phage tail tape measure protein" evidence="2">
    <location>
        <begin position="290"/>
        <end position="482"/>
    </location>
</feature>
<sequence length="1391" mass="143526">MAGAYTLYVSLQAQLAGLTGGLRGGGQQLRAFDGQLSGTQAALGRVEAAAERLGRAQIAAAAEAVRAQSTVRDAVDRTATAQSTAAVAAERSGRAQALAARAAAKAQAEQTAAVEATARAARAQEVAQTMAARAQATAGAGAVAAQNTAAAAAAAATRAAEAQTAQAARAADAQERSARASALAQRMTAQTAAAEGAATVARVERAAVEESAARRTAASLAEVGRAETELAAASATAGAARVERLTKGGLLLAAILAAGSGASIELERHMANVLTISQQINDTNISAFTDQIVQLSTTLPQTASQLAEGLYQVVSTGFDGAQAMGILKVAATGASAGLTSTETAAYALLGVLKAYGLPASKAADVMDVMFQTVNLGVISFEELAQQLGDVVPMAAAAGVEFDDLSSALAAITLSGIPAAESATALNMLMTRMMKPTRELRDAIHDLGYESTASAIRQDGLYVVVNKLTQATHGNAEAMTNMFKDIRAVRAVLALAAADGANYASTYSAISNEVIRAGATQRAYAIQTQTVTGQWSLFRNESVALGMDLSRALLPALQAIGNALHVFVGAINDLPGPVKTVAEILIGLSAAALLSRAAFLKIAPAVTAFRTALDEARAGGAVLPAVLRGAGLAVGGLTALLTVGIGVYAAYTASKQKAKDATQELVEALKAERSEGEQGSGVRKLAEQLTSGDAAAKIKRAGLDMTEAIDAVATGGGKLEALERRLQDSEAKLAGEIQAHKAGGNAMGTYDDARKVLVEKRKQWEEAVQKEAELAETMNIVNSKIHTAIQGNAAAWNLEMLLPTDKNGTPKATDEMKALGKAIGDIVEPTEAWKTAQERAGAAATEVGRKVDLTKASVGDYTQALADQVKATAGFQTDLDELARRGYGPLAEHFRGLGDASAGLAHTLVENLKAGKKGAADQLQGLVEVTKGKLDDYLAELRRQLQAQRDFQNNLSELALAGYQDLTGHFAELGVSAAPMLDELVKQLKDGHTQVADELQSIVEEDAARSQATFQSGLEQLPVIAAKYGQDTARAWATAAQTNDVAAFGRILQQMAVTDMTAAVRKGTEASKAEMATGLDLVTKVAQERGADAAQAFADALLAGDVDRAMTSLRAIWGAQPPISAPDLTQVVAAFKNAGIQSNAEWTGMLTLIAQVSKERGSEAAQALTSALLSGDMAKVQAALDSIGASVRAIPGQKTISVSVNAPKSVDIPVHFSYDGLNSDGSKHIAGMGSWKDGGVVSFFADGALRPAGGEQHIAQIAPAGSWRVWAEPETQGEAYIPLAPAKRTRSRQILDQVAAQFGGHVVYGALPGQPVRTYADGALTRGTPPARPAPVKLVPARPAAGVVVVRDSARPLIGSMPITVTGSAVTGEQVADAVMRRLRHLQRGGRA</sequence>
<evidence type="ECO:0000313" key="3">
    <source>
        <dbReference type="EMBL" id="GAA2084437.1"/>
    </source>
</evidence>
<dbReference type="EMBL" id="BAAANS010000002">
    <property type="protein sequence ID" value="GAA2084437.1"/>
    <property type="molecule type" value="Genomic_DNA"/>
</dbReference>
<reference evidence="3 4" key="1">
    <citation type="journal article" date="2019" name="Int. J. Syst. Evol. Microbiol.">
        <title>The Global Catalogue of Microorganisms (GCM) 10K type strain sequencing project: providing services to taxonomists for standard genome sequencing and annotation.</title>
        <authorList>
            <consortium name="The Broad Institute Genomics Platform"/>
            <consortium name="The Broad Institute Genome Sequencing Center for Infectious Disease"/>
            <person name="Wu L."/>
            <person name="Ma J."/>
        </authorList>
    </citation>
    <scope>NUCLEOTIDE SEQUENCE [LARGE SCALE GENOMIC DNA]</scope>
    <source>
        <strain evidence="3 4">JCM 14559</strain>
    </source>
</reference>
<dbReference type="PANTHER" id="PTHR37813:SF1">
    <property type="entry name" value="FELS-2 PROPHAGE PROTEIN"/>
    <property type="match status" value="1"/>
</dbReference>
<protein>
    <recommendedName>
        <fullName evidence="2">Phage tail tape measure protein domain-containing protein</fullName>
    </recommendedName>
</protein>
<organism evidence="3 4">
    <name type="scientific">Kitasatospora saccharophila</name>
    <dbReference type="NCBI Taxonomy" id="407973"/>
    <lineage>
        <taxon>Bacteria</taxon>
        <taxon>Bacillati</taxon>
        <taxon>Actinomycetota</taxon>
        <taxon>Actinomycetes</taxon>
        <taxon>Kitasatosporales</taxon>
        <taxon>Streptomycetaceae</taxon>
        <taxon>Kitasatospora</taxon>
    </lineage>
</organism>
<keyword evidence="4" id="KW-1185">Reference proteome</keyword>
<name>A0ABN2W681_9ACTN</name>